<name>A0ABR4FIZ2_9EURO</name>
<keyword evidence="3 6" id="KW-1133">Transmembrane helix</keyword>
<feature type="transmembrane region" description="Helical" evidence="6">
    <location>
        <begin position="130"/>
        <end position="149"/>
    </location>
</feature>
<evidence type="ECO:0000256" key="3">
    <source>
        <dbReference type="ARBA" id="ARBA00022989"/>
    </source>
</evidence>
<evidence type="ECO:0000313" key="8">
    <source>
        <dbReference type="EMBL" id="KAL2783218.1"/>
    </source>
</evidence>
<feature type="transmembrane region" description="Helical" evidence="6">
    <location>
        <begin position="102"/>
        <end position="123"/>
    </location>
</feature>
<evidence type="ECO:0000256" key="5">
    <source>
        <dbReference type="SAM" id="MobiDB-lite"/>
    </source>
</evidence>
<comment type="subcellular location">
    <subcellularLocation>
        <location evidence="1">Membrane</location>
        <topology evidence="1">Multi-pass membrane protein</topology>
    </subcellularLocation>
</comment>
<feature type="transmembrane region" description="Helical" evidence="6">
    <location>
        <begin position="323"/>
        <end position="345"/>
    </location>
</feature>
<feature type="transmembrane region" description="Helical" evidence="6">
    <location>
        <begin position="503"/>
        <end position="525"/>
    </location>
</feature>
<accession>A0ABR4FIZ2</accession>
<evidence type="ECO:0000256" key="1">
    <source>
        <dbReference type="ARBA" id="ARBA00004141"/>
    </source>
</evidence>
<feature type="region of interest" description="Disordered" evidence="5">
    <location>
        <begin position="1"/>
        <end position="23"/>
    </location>
</feature>
<dbReference type="Proteomes" id="UP001610563">
    <property type="component" value="Unassembled WGS sequence"/>
</dbReference>
<dbReference type="InterPro" id="IPR005829">
    <property type="entry name" value="Sugar_transporter_CS"/>
</dbReference>
<dbReference type="SUPFAM" id="SSF103473">
    <property type="entry name" value="MFS general substrate transporter"/>
    <property type="match status" value="1"/>
</dbReference>
<feature type="transmembrane region" description="Helical" evidence="6">
    <location>
        <begin position="187"/>
        <end position="211"/>
    </location>
</feature>
<feature type="transmembrane region" description="Helical" evidence="6">
    <location>
        <begin position="407"/>
        <end position="426"/>
    </location>
</feature>
<gene>
    <name evidence="8" type="ORF">BJX66DRAFT_345143</name>
</gene>
<feature type="transmembrane region" description="Helical" evidence="6">
    <location>
        <begin position="446"/>
        <end position="466"/>
    </location>
</feature>
<sequence>MTSSGDKLETRSSSQHVEVASKPTVQGDPQLIESGEIHQIPIPSASPNDPLNFSSWKKLATIWSCCWFSIMSLSLVGSIGMILNRFIEIYLPQGYTIDQVTYLVTMPSLSVGLGNFIILPAALWIGRRPVFIACTVVLTAASIGAAFNNSYEAHLALRIVQGLAAGATESLLPLILSELTFLHQRPLVFSVYWGAQTCISSVLNIAITYVVDAAGWRWYYGLYAIVSGISIFFTFCLSFETRYSRPPAALNGQVVITDDFGVTRVLCAGEASNYLAHHAPTPSEAAILEPEKSYRQLLSIWPGALPEGAKLVSMSYLHMLQSLSAPAIVYSVFVFSITLGCSIALSLTQDAVLHTLYGWPEKSIGLINVASPVVTGFAILYSGWFGSKATLWLAKRSSGIHKPEHHLLLIVFPGFVGLCGILLYGFGAAKGPQELSWTAPYMGWTLYQFTFITVSAILSTFATEAWPLHPGPALVVVVGLKSIVAFGAAYGLQPMVTLHGYEWGYGILAAVFAVILLAGIPVYFLNPKWRALMSGKCMGTCDD</sequence>
<dbReference type="Pfam" id="PF07690">
    <property type="entry name" value="MFS_1"/>
    <property type="match status" value="1"/>
</dbReference>
<proteinExistence type="predicted"/>
<feature type="transmembrane region" description="Helical" evidence="6">
    <location>
        <begin position="60"/>
        <end position="82"/>
    </location>
</feature>
<protein>
    <submittedName>
        <fullName evidence="8">MFS general substrate transporter</fullName>
    </submittedName>
</protein>
<dbReference type="PANTHER" id="PTHR23502:SF139">
    <property type="entry name" value="MAJOR FACILITATOR SUPERFAMILY (MFS) PROFILE DOMAIN-CONTAINING PROTEIN-RELATED"/>
    <property type="match status" value="1"/>
</dbReference>
<dbReference type="PROSITE" id="PS00217">
    <property type="entry name" value="SUGAR_TRANSPORT_2"/>
    <property type="match status" value="1"/>
</dbReference>
<dbReference type="InterPro" id="IPR036259">
    <property type="entry name" value="MFS_trans_sf"/>
</dbReference>
<evidence type="ECO:0000256" key="4">
    <source>
        <dbReference type="ARBA" id="ARBA00023136"/>
    </source>
</evidence>
<feature type="transmembrane region" description="Helical" evidence="6">
    <location>
        <begin position="217"/>
        <end position="237"/>
    </location>
</feature>
<evidence type="ECO:0000256" key="6">
    <source>
        <dbReference type="SAM" id="Phobius"/>
    </source>
</evidence>
<keyword evidence="2 6" id="KW-0812">Transmembrane</keyword>
<keyword evidence="4 6" id="KW-0472">Membrane</keyword>
<keyword evidence="9" id="KW-1185">Reference proteome</keyword>
<dbReference type="Gene3D" id="1.20.1250.20">
    <property type="entry name" value="MFS general substrate transporter like domains"/>
    <property type="match status" value="1"/>
</dbReference>
<feature type="domain" description="Major facilitator superfamily (MFS) profile" evidence="7">
    <location>
        <begin position="58"/>
        <end position="530"/>
    </location>
</feature>
<evidence type="ECO:0000313" key="9">
    <source>
        <dbReference type="Proteomes" id="UP001610563"/>
    </source>
</evidence>
<dbReference type="EMBL" id="JBFTWV010000256">
    <property type="protein sequence ID" value="KAL2783218.1"/>
    <property type="molecule type" value="Genomic_DNA"/>
</dbReference>
<reference evidence="8 9" key="1">
    <citation type="submission" date="2024-07" db="EMBL/GenBank/DDBJ databases">
        <title>Section-level genome sequencing and comparative genomics of Aspergillus sections Usti and Cavernicolus.</title>
        <authorList>
            <consortium name="Lawrence Berkeley National Laboratory"/>
            <person name="Nybo J.L."/>
            <person name="Vesth T.C."/>
            <person name="Theobald S."/>
            <person name="Frisvad J.C."/>
            <person name="Larsen T.O."/>
            <person name="Kjaerboelling I."/>
            <person name="Rothschild-Mancinelli K."/>
            <person name="Lyhne E.K."/>
            <person name="Kogle M.E."/>
            <person name="Barry K."/>
            <person name="Clum A."/>
            <person name="Na H."/>
            <person name="Ledsgaard L."/>
            <person name="Lin J."/>
            <person name="Lipzen A."/>
            <person name="Kuo A."/>
            <person name="Riley R."/>
            <person name="Mondo S."/>
            <person name="Labutti K."/>
            <person name="Haridas S."/>
            <person name="Pangalinan J."/>
            <person name="Salamov A.A."/>
            <person name="Simmons B.A."/>
            <person name="Magnuson J.K."/>
            <person name="Chen J."/>
            <person name="Drula E."/>
            <person name="Henrissat B."/>
            <person name="Wiebenga A."/>
            <person name="Lubbers R.J."/>
            <person name="Gomes A.C."/>
            <person name="Makela M.R."/>
            <person name="Stajich J."/>
            <person name="Grigoriev I.V."/>
            <person name="Mortensen U.H."/>
            <person name="De Vries R.P."/>
            <person name="Baker S.E."/>
            <person name="Andersen M.R."/>
        </authorList>
    </citation>
    <scope>NUCLEOTIDE SEQUENCE [LARGE SCALE GENOMIC DNA]</scope>
    <source>
        <strain evidence="8 9">CBS 209.92</strain>
    </source>
</reference>
<dbReference type="InterPro" id="IPR020846">
    <property type="entry name" value="MFS_dom"/>
</dbReference>
<organism evidence="8 9">
    <name type="scientific">Aspergillus keveii</name>
    <dbReference type="NCBI Taxonomy" id="714993"/>
    <lineage>
        <taxon>Eukaryota</taxon>
        <taxon>Fungi</taxon>
        <taxon>Dikarya</taxon>
        <taxon>Ascomycota</taxon>
        <taxon>Pezizomycotina</taxon>
        <taxon>Eurotiomycetes</taxon>
        <taxon>Eurotiomycetidae</taxon>
        <taxon>Eurotiales</taxon>
        <taxon>Aspergillaceae</taxon>
        <taxon>Aspergillus</taxon>
        <taxon>Aspergillus subgen. Nidulantes</taxon>
    </lineage>
</organism>
<evidence type="ECO:0000259" key="7">
    <source>
        <dbReference type="PROSITE" id="PS50850"/>
    </source>
</evidence>
<feature type="transmembrane region" description="Helical" evidence="6">
    <location>
        <begin position="365"/>
        <end position="386"/>
    </location>
</feature>
<feature type="transmembrane region" description="Helical" evidence="6">
    <location>
        <begin position="473"/>
        <end position="491"/>
    </location>
</feature>
<dbReference type="InterPro" id="IPR011701">
    <property type="entry name" value="MFS"/>
</dbReference>
<comment type="caution">
    <text evidence="8">The sequence shown here is derived from an EMBL/GenBank/DDBJ whole genome shotgun (WGS) entry which is preliminary data.</text>
</comment>
<feature type="compositionally biased region" description="Basic and acidic residues" evidence="5">
    <location>
        <begin position="1"/>
        <end position="10"/>
    </location>
</feature>
<dbReference type="PROSITE" id="PS50850">
    <property type="entry name" value="MFS"/>
    <property type="match status" value="1"/>
</dbReference>
<evidence type="ECO:0000256" key="2">
    <source>
        <dbReference type="ARBA" id="ARBA00022692"/>
    </source>
</evidence>
<dbReference type="PANTHER" id="PTHR23502">
    <property type="entry name" value="MAJOR FACILITATOR SUPERFAMILY"/>
    <property type="match status" value="1"/>
</dbReference>